<dbReference type="AlphaFoldDB" id="A0A290XAU4"/>
<accession>A0A290XAU4</accession>
<feature type="transmembrane region" description="Helical" evidence="1">
    <location>
        <begin position="12"/>
        <end position="35"/>
    </location>
</feature>
<dbReference type="Proteomes" id="UP000218968">
    <property type="component" value="Chromosome"/>
</dbReference>
<proteinExistence type="predicted"/>
<name>A0A290XAU4_9GAMM</name>
<protein>
    <submittedName>
        <fullName evidence="2">Uncharacterized protein</fullName>
    </submittedName>
</protein>
<keyword evidence="1" id="KW-0472">Membrane</keyword>
<keyword evidence="1" id="KW-1133">Transmembrane helix</keyword>
<sequence>MALFARLNKQVVPICLRTLGWLALVALFPAAVYGYTQGAWVGVKVFLIIGVVAALGLLWGFWGSLFPKKLGGS</sequence>
<keyword evidence="1" id="KW-0812">Transmembrane</keyword>
<dbReference type="KEGG" id="lum:CNR27_01110"/>
<feature type="transmembrane region" description="Helical" evidence="1">
    <location>
        <begin position="41"/>
        <end position="62"/>
    </location>
</feature>
<gene>
    <name evidence="2" type="ORF">CNR27_01110</name>
</gene>
<organism evidence="2 3">
    <name type="scientific">Luteimonas chenhongjianii</name>
    <dbReference type="NCBI Taxonomy" id="2006110"/>
    <lineage>
        <taxon>Bacteria</taxon>
        <taxon>Pseudomonadati</taxon>
        <taxon>Pseudomonadota</taxon>
        <taxon>Gammaproteobacteria</taxon>
        <taxon>Lysobacterales</taxon>
        <taxon>Lysobacteraceae</taxon>
        <taxon>Luteimonas</taxon>
    </lineage>
</organism>
<evidence type="ECO:0000313" key="3">
    <source>
        <dbReference type="Proteomes" id="UP000218968"/>
    </source>
</evidence>
<reference evidence="3" key="1">
    <citation type="submission" date="2017-09" db="EMBL/GenBank/DDBJ databases">
        <title>Luteimonas liuhanmingii sp.nov., isolated from the intestinal contents of Tibetan Plateau Pika in Yushu, Qinghai Province, China.</title>
        <authorList>
            <person name="Gui Z."/>
        </authorList>
    </citation>
    <scope>NUCLEOTIDE SEQUENCE [LARGE SCALE GENOMIC DNA]</scope>
    <source>
        <strain evidence="3">100111</strain>
    </source>
</reference>
<keyword evidence="3" id="KW-1185">Reference proteome</keyword>
<dbReference type="EMBL" id="CP023406">
    <property type="protein sequence ID" value="ATD66219.1"/>
    <property type="molecule type" value="Genomic_DNA"/>
</dbReference>
<evidence type="ECO:0000256" key="1">
    <source>
        <dbReference type="SAM" id="Phobius"/>
    </source>
</evidence>
<evidence type="ECO:0000313" key="2">
    <source>
        <dbReference type="EMBL" id="ATD66219.1"/>
    </source>
</evidence>